<proteinExistence type="predicted"/>
<dbReference type="GO" id="GO:1902201">
    <property type="term" value="P:negative regulation of bacterial-type flagellum-dependent cell motility"/>
    <property type="evidence" value="ECO:0007669"/>
    <property type="project" value="TreeGrafter"/>
</dbReference>
<dbReference type="Pfam" id="PF00990">
    <property type="entry name" value="GGDEF"/>
    <property type="match status" value="1"/>
</dbReference>
<feature type="domain" description="GGDEF" evidence="21">
    <location>
        <begin position="421"/>
        <end position="555"/>
    </location>
</feature>
<evidence type="ECO:0000256" key="5">
    <source>
        <dbReference type="ARBA" id="ARBA00011738"/>
    </source>
</evidence>
<evidence type="ECO:0000256" key="1">
    <source>
        <dbReference type="ARBA" id="ARBA00001946"/>
    </source>
</evidence>
<dbReference type="GO" id="GO:0030244">
    <property type="term" value="P:cellulose biosynthetic process"/>
    <property type="evidence" value="ECO:0007669"/>
    <property type="project" value="UniProtKB-KW"/>
</dbReference>
<evidence type="ECO:0000256" key="4">
    <source>
        <dbReference type="ARBA" id="ARBA00005186"/>
    </source>
</evidence>
<comment type="catalytic activity">
    <reaction evidence="18">
        <text>2 GTP = 3',3'-c-di-GMP + 2 diphosphate</text>
        <dbReference type="Rhea" id="RHEA:24898"/>
        <dbReference type="ChEBI" id="CHEBI:33019"/>
        <dbReference type="ChEBI" id="CHEBI:37565"/>
        <dbReference type="ChEBI" id="CHEBI:58805"/>
        <dbReference type="EC" id="2.7.7.65"/>
    </reaction>
</comment>
<comment type="pathway">
    <text evidence="3">Purine metabolism; 3',5'-cyclic di-GMP biosynthesis.</text>
</comment>
<dbReference type="PANTHER" id="PTHR45138">
    <property type="entry name" value="REGULATORY COMPONENTS OF SENSORY TRANSDUCTION SYSTEM"/>
    <property type="match status" value="1"/>
</dbReference>
<evidence type="ECO:0000256" key="8">
    <source>
        <dbReference type="ARBA" id="ARBA00022519"/>
    </source>
</evidence>
<dbReference type="SUPFAM" id="SSF55073">
    <property type="entry name" value="Nucleotide cyclase"/>
    <property type="match status" value="1"/>
</dbReference>
<dbReference type="NCBIfam" id="NF011955">
    <property type="entry name" value="PRK15426.1"/>
    <property type="match status" value="1"/>
</dbReference>
<evidence type="ECO:0000313" key="22">
    <source>
        <dbReference type="EMBL" id="MCU5779147.1"/>
    </source>
</evidence>
<evidence type="ECO:0000256" key="9">
    <source>
        <dbReference type="ARBA" id="ARBA00022679"/>
    </source>
</evidence>
<keyword evidence="23" id="KW-1185">Reference proteome</keyword>
<dbReference type="InterPro" id="IPR029787">
    <property type="entry name" value="Nucleotide_cyclase"/>
</dbReference>
<reference evidence="22" key="1">
    <citation type="submission" date="2022-09" db="EMBL/GenBank/DDBJ databases">
        <title>Winslowiella arboricola sp. nov., isolated from bleeding cankers on broadleaf hosts.</title>
        <authorList>
            <person name="Brady C."/>
            <person name="Kaur S."/>
            <person name="Crampton B."/>
            <person name="Maddock D."/>
            <person name="Arnold D."/>
            <person name="Denman S."/>
        </authorList>
    </citation>
    <scope>NUCLEOTIDE SEQUENCE</scope>
    <source>
        <strain evidence="22">BAC 15a-03b</strain>
    </source>
</reference>
<evidence type="ECO:0000256" key="18">
    <source>
        <dbReference type="ARBA" id="ARBA00034247"/>
    </source>
</evidence>
<feature type="transmembrane region" description="Helical" evidence="20">
    <location>
        <begin position="18"/>
        <end position="36"/>
    </location>
</feature>
<dbReference type="GO" id="GO:0043709">
    <property type="term" value="P:cell adhesion involved in single-species biofilm formation"/>
    <property type="evidence" value="ECO:0007669"/>
    <property type="project" value="TreeGrafter"/>
</dbReference>
<dbReference type="NCBIfam" id="TIGR00254">
    <property type="entry name" value="GGDEF"/>
    <property type="match status" value="1"/>
</dbReference>
<keyword evidence="10 20" id="KW-0812">Transmembrane</keyword>
<evidence type="ECO:0000256" key="20">
    <source>
        <dbReference type="SAM" id="Phobius"/>
    </source>
</evidence>
<dbReference type="GO" id="GO:0052621">
    <property type="term" value="F:diguanylate cyclase activity"/>
    <property type="evidence" value="ECO:0007669"/>
    <property type="project" value="UniProtKB-EC"/>
</dbReference>
<keyword evidence="15 20" id="KW-1133">Transmembrane helix</keyword>
<keyword evidence="13" id="KW-0460">Magnesium</keyword>
<gene>
    <name evidence="22" type="primary">dgcQ</name>
    <name evidence="22" type="ORF">N5923_16820</name>
</gene>
<comment type="caution">
    <text evidence="22">The sequence shown here is derived from an EMBL/GenBank/DDBJ whole genome shotgun (WGS) entry which is preliminary data.</text>
</comment>
<dbReference type="GO" id="GO:0005886">
    <property type="term" value="C:plasma membrane"/>
    <property type="evidence" value="ECO:0007669"/>
    <property type="project" value="UniProtKB-SubCell"/>
</dbReference>
<dbReference type="SMART" id="SM00267">
    <property type="entry name" value="GGDEF"/>
    <property type="match status" value="1"/>
</dbReference>
<dbReference type="InterPro" id="IPR033416">
    <property type="entry name" value="CHASE7"/>
</dbReference>
<keyword evidence="7" id="KW-1003">Cell membrane</keyword>
<keyword evidence="22" id="KW-0548">Nucleotidyltransferase</keyword>
<comment type="subunit">
    <text evidence="5">Homodimer.</text>
</comment>
<evidence type="ECO:0000256" key="17">
    <source>
        <dbReference type="ARBA" id="ARBA00031311"/>
    </source>
</evidence>
<comment type="pathway">
    <text evidence="4">Glycan metabolism; bacterial cellulose biosynthesis.</text>
</comment>
<comment type="subcellular location">
    <subcellularLocation>
        <location evidence="2">Cell inner membrane</location>
        <topology evidence="2">Multi-pass membrane protein</topology>
    </subcellularLocation>
</comment>
<dbReference type="AlphaFoldDB" id="A0A9J6PRY1"/>
<dbReference type="PROSITE" id="PS50887">
    <property type="entry name" value="GGDEF"/>
    <property type="match status" value="1"/>
</dbReference>
<dbReference type="GO" id="GO:0046872">
    <property type="term" value="F:metal ion binding"/>
    <property type="evidence" value="ECO:0007669"/>
    <property type="project" value="UniProtKB-KW"/>
</dbReference>
<evidence type="ECO:0000259" key="21">
    <source>
        <dbReference type="PROSITE" id="PS50887"/>
    </source>
</evidence>
<dbReference type="FunFam" id="3.30.70.270:FF:000001">
    <property type="entry name" value="Diguanylate cyclase domain protein"/>
    <property type="match status" value="1"/>
</dbReference>
<feature type="transmembrane region" description="Helical" evidence="20">
    <location>
        <begin position="351"/>
        <end position="373"/>
    </location>
</feature>
<dbReference type="SUPFAM" id="SSF103190">
    <property type="entry name" value="Sensory domain-like"/>
    <property type="match status" value="1"/>
</dbReference>
<keyword evidence="8" id="KW-0997">Cell inner membrane</keyword>
<dbReference type="InterPro" id="IPR029151">
    <property type="entry name" value="Sensor-like_sf"/>
</dbReference>
<evidence type="ECO:0000256" key="11">
    <source>
        <dbReference type="ARBA" id="ARBA00022723"/>
    </source>
</evidence>
<comment type="cofactor">
    <cofactor evidence="1">
        <name>Mg(2+)</name>
        <dbReference type="ChEBI" id="CHEBI:18420"/>
    </cofactor>
</comment>
<sequence>MKSHAFIRLSGAEHRPGSLVHFCFIAVFLFSTFLTWREGLVLKNTWKVNQQIHLTNVAVALDRQFQFGLDALSFYRSMLSYALTSPIESDNTRRAIALFATQRDSPVWRLNLNTQRSMPLNGVSDRWLRDYPLLNRDDPERLKNELSAALEFSFILQFSDPEHDFQTRLWYISRGGFYVSSTPPLNDRETLESYRGMISRDYFRAMSLQQNPQRRLYWTSIYQGLLDEVPMITVIAPVDSKGYWYGVLAMDFTRDSIQKLLQRSFQQPQQGIVMLMDSQFNQLASSDRQPGRHNFSQAEVARLQAAVQRGARGELRLGSRFITWDRLRGFDGVIVNIQTLREGLHDETGRVALVLLLMWLLFSLMLLAAWYAITRLIRRMMELQTRLAWRANYDGLTRLYNRSAFFDLSSHSAALCQRNQRPLSVIQLDIDFFKMVNDNWGHHAGDVALAHVAGVIRRALRAMDIAGRVGGEEFCLLLPETSLQDAVAIAERIRQKLAQKELLIHNDQTLKLTASLGVASSEEQGEYEVESLQSLADSRLYIAKQSGRNRICWQS</sequence>
<dbReference type="Pfam" id="PF17151">
    <property type="entry name" value="CHASE7"/>
    <property type="match status" value="1"/>
</dbReference>
<evidence type="ECO:0000256" key="3">
    <source>
        <dbReference type="ARBA" id="ARBA00004665"/>
    </source>
</evidence>
<dbReference type="CDD" id="cd18773">
    <property type="entry name" value="PDC1_HK_sensor"/>
    <property type="match status" value="1"/>
</dbReference>
<name>A0A9J6PRY1_9GAMM</name>
<dbReference type="GO" id="GO:0000166">
    <property type="term" value="F:nucleotide binding"/>
    <property type="evidence" value="ECO:0007669"/>
    <property type="project" value="UniProtKB-KW"/>
</dbReference>
<evidence type="ECO:0000256" key="2">
    <source>
        <dbReference type="ARBA" id="ARBA00004429"/>
    </source>
</evidence>
<accession>A0A9J6PRY1</accession>
<keyword evidence="11" id="KW-0479">Metal-binding</keyword>
<keyword evidence="16 20" id="KW-0472">Membrane</keyword>
<organism evidence="22 23">
    <name type="scientific">Winslowiella arboricola</name>
    <dbReference type="NCBI Taxonomy" id="2978220"/>
    <lineage>
        <taxon>Bacteria</taxon>
        <taxon>Pseudomonadati</taxon>
        <taxon>Pseudomonadota</taxon>
        <taxon>Gammaproteobacteria</taxon>
        <taxon>Enterobacterales</taxon>
        <taxon>Erwiniaceae</taxon>
        <taxon>Winslowiella</taxon>
    </lineage>
</organism>
<dbReference type="Gene3D" id="3.30.450.20">
    <property type="entry name" value="PAS domain"/>
    <property type="match status" value="1"/>
</dbReference>
<dbReference type="InterPro" id="IPR043128">
    <property type="entry name" value="Rev_trsase/Diguanyl_cyclase"/>
</dbReference>
<dbReference type="InterPro" id="IPR050469">
    <property type="entry name" value="Diguanylate_Cyclase"/>
</dbReference>
<evidence type="ECO:0000256" key="6">
    <source>
        <dbReference type="ARBA" id="ARBA00012528"/>
    </source>
</evidence>
<evidence type="ECO:0000256" key="15">
    <source>
        <dbReference type="ARBA" id="ARBA00022989"/>
    </source>
</evidence>
<keyword evidence="14" id="KW-0135">Cellulose biosynthesis</keyword>
<evidence type="ECO:0000256" key="10">
    <source>
        <dbReference type="ARBA" id="ARBA00022692"/>
    </source>
</evidence>
<evidence type="ECO:0000256" key="19">
    <source>
        <dbReference type="ARBA" id="ARBA00045634"/>
    </source>
</evidence>
<dbReference type="EC" id="2.7.7.65" evidence="6"/>
<evidence type="ECO:0000256" key="13">
    <source>
        <dbReference type="ARBA" id="ARBA00022842"/>
    </source>
</evidence>
<evidence type="ECO:0000256" key="14">
    <source>
        <dbReference type="ARBA" id="ARBA00022916"/>
    </source>
</evidence>
<protein>
    <recommendedName>
        <fullName evidence="6">diguanylate cyclase</fullName>
        <ecNumber evidence="6">2.7.7.65</ecNumber>
    </recommendedName>
    <alternativeName>
        <fullName evidence="17">Cellulose synthesis regulatory protein</fullName>
    </alternativeName>
</protein>
<evidence type="ECO:0000256" key="16">
    <source>
        <dbReference type="ARBA" id="ARBA00023136"/>
    </source>
</evidence>
<evidence type="ECO:0000256" key="7">
    <source>
        <dbReference type="ARBA" id="ARBA00022475"/>
    </source>
</evidence>
<dbReference type="PANTHER" id="PTHR45138:SF16">
    <property type="entry name" value="DIGUANYLATE CYCLASE DGCQ-RELATED"/>
    <property type="match status" value="1"/>
</dbReference>
<dbReference type="InterPro" id="IPR000160">
    <property type="entry name" value="GGDEF_dom"/>
</dbReference>
<dbReference type="CDD" id="cd01949">
    <property type="entry name" value="GGDEF"/>
    <property type="match status" value="1"/>
</dbReference>
<comment type="function">
    <text evidence="19">Catalyzes the synthesis of cyclic-di-GMP (c-di-GMP) via the condensation of 2 GTP molecules. Cyclic-di-GMP is a second messenger which controls cell surface-associated traits in bacteria. Involved in the regulation of cellulose production.</text>
</comment>
<keyword evidence="9 22" id="KW-0808">Transferase</keyword>
<evidence type="ECO:0000256" key="12">
    <source>
        <dbReference type="ARBA" id="ARBA00022741"/>
    </source>
</evidence>
<keyword evidence="12" id="KW-0547">Nucleotide-binding</keyword>
<dbReference type="EMBL" id="JAODIM010000042">
    <property type="protein sequence ID" value="MCU5779147.1"/>
    <property type="molecule type" value="Genomic_DNA"/>
</dbReference>
<dbReference type="RefSeq" id="WP_267142619.1">
    <property type="nucleotide sequence ID" value="NZ_JAODIL010000071.1"/>
</dbReference>
<dbReference type="Proteomes" id="UP001064262">
    <property type="component" value="Unassembled WGS sequence"/>
</dbReference>
<dbReference type="Gene3D" id="3.30.70.270">
    <property type="match status" value="1"/>
</dbReference>
<evidence type="ECO:0000313" key="23">
    <source>
        <dbReference type="Proteomes" id="UP001064262"/>
    </source>
</evidence>